<reference evidence="2 3" key="1">
    <citation type="journal article" date="2023" name="Nucleic Acids Res.">
        <title>The hologenome of Daphnia magna reveals possible DNA methylation and microbiome-mediated evolution of the host genome.</title>
        <authorList>
            <person name="Chaturvedi A."/>
            <person name="Li X."/>
            <person name="Dhandapani V."/>
            <person name="Marshall H."/>
            <person name="Kissane S."/>
            <person name="Cuenca-Cambronero M."/>
            <person name="Asole G."/>
            <person name="Calvet F."/>
            <person name="Ruiz-Romero M."/>
            <person name="Marangio P."/>
            <person name="Guigo R."/>
            <person name="Rago D."/>
            <person name="Mirbahai L."/>
            <person name="Eastwood N."/>
            <person name="Colbourne J.K."/>
            <person name="Zhou J."/>
            <person name="Mallon E."/>
            <person name="Orsini L."/>
        </authorList>
    </citation>
    <scope>NUCLEOTIDE SEQUENCE [LARGE SCALE GENOMIC DNA]</scope>
    <source>
        <strain evidence="2">LRV0_1</strain>
    </source>
</reference>
<comment type="caution">
    <text evidence="2">The sequence shown here is derived from an EMBL/GenBank/DDBJ whole genome shotgun (WGS) entry which is preliminary data.</text>
</comment>
<keyword evidence="1" id="KW-0472">Membrane</keyword>
<dbReference type="EMBL" id="JAOYFB010000040">
    <property type="protein sequence ID" value="KAK4037473.1"/>
    <property type="molecule type" value="Genomic_DNA"/>
</dbReference>
<evidence type="ECO:0000313" key="3">
    <source>
        <dbReference type="Proteomes" id="UP001234178"/>
    </source>
</evidence>
<proteinExistence type="predicted"/>
<keyword evidence="1" id="KW-0812">Transmembrane</keyword>
<evidence type="ECO:0000256" key="1">
    <source>
        <dbReference type="SAM" id="Phobius"/>
    </source>
</evidence>
<accession>A0ABR0B714</accession>
<protein>
    <submittedName>
        <fullName evidence="2">Uncharacterized protein</fullName>
    </submittedName>
</protein>
<evidence type="ECO:0000313" key="2">
    <source>
        <dbReference type="EMBL" id="KAK4037473.1"/>
    </source>
</evidence>
<gene>
    <name evidence="2" type="ORF">OUZ56_029506</name>
</gene>
<keyword evidence="1" id="KW-1133">Transmembrane helix</keyword>
<name>A0ABR0B714_9CRUS</name>
<keyword evidence="3" id="KW-1185">Reference proteome</keyword>
<dbReference type="Proteomes" id="UP001234178">
    <property type="component" value="Unassembled WGS sequence"/>
</dbReference>
<organism evidence="2 3">
    <name type="scientific">Daphnia magna</name>
    <dbReference type="NCBI Taxonomy" id="35525"/>
    <lineage>
        <taxon>Eukaryota</taxon>
        <taxon>Metazoa</taxon>
        <taxon>Ecdysozoa</taxon>
        <taxon>Arthropoda</taxon>
        <taxon>Crustacea</taxon>
        <taxon>Branchiopoda</taxon>
        <taxon>Diplostraca</taxon>
        <taxon>Cladocera</taxon>
        <taxon>Anomopoda</taxon>
        <taxon>Daphniidae</taxon>
        <taxon>Daphnia</taxon>
    </lineage>
</organism>
<sequence>MNEENFNCVGCADETIEAAMKIALVITQSKLFVVVVVVSLVFSDSIERLMFIKGKTNEKGVKCVRRIARPQ</sequence>
<feature type="transmembrane region" description="Helical" evidence="1">
    <location>
        <begin position="22"/>
        <end position="43"/>
    </location>
</feature>